<dbReference type="Pfam" id="PF04305">
    <property type="entry name" value="DUF455"/>
    <property type="match status" value="1"/>
</dbReference>
<dbReference type="SUPFAM" id="SSF47240">
    <property type="entry name" value="Ferritin-like"/>
    <property type="match status" value="1"/>
</dbReference>
<dbReference type="AlphaFoldDB" id="A0A6S6UKB8"/>
<gene>
    <name evidence="1" type="ORF">HELGO_WM22566</name>
</gene>
<dbReference type="EMBL" id="CACVAT010000528">
    <property type="protein sequence ID" value="CAA6829462.1"/>
    <property type="molecule type" value="Genomic_DNA"/>
</dbReference>
<reference evidence="1" key="1">
    <citation type="submission" date="2020-01" db="EMBL/GenBank/DDBJ databases">
        <authorList>
            <person name="Meier V. D."/>
            <person name="Meier V D."/>
        </authorList>
    </citation>
    <scope>NUCLEOTIDE SEQUENCE</scope>
    <source>
        <strain evidence="1">HLG_WM_MAG_09</strain>
    </source>
</reference>
<dbReference type="PANTHER" id="PTHR42782:SF4">
    <property type="entry name" value="DUF455 DOMAIN-CONTAINING PROTEIN"/>
    <property type="match status" value="1"/>
</dbReference>
<dbReference type="InterPro" id="IPR009078">
    <property type="entry name" value="Ferritin-like_SF"/>
</dbReference>
<protein>
    <submittedName>
        <fullName evidence="1">COG2833: uncharacterized protein</fullName>
    </submittedName>
</protein>
<dbReference type="InterPro" id="IPR011197">
    <property type="entry name" value="UCP012318"/>
</dbReference>
<accession>A0A6S6UKB8</accession>
<dbReference type="CDD" id="cd00657">
    <property type="entry name" value="Ferritin_like"/>
    <property type="match status" value="1"/>
</dbReference>
<proteinExistence type="predicted"/>
<dbReference type="PIRSF" id="PIRSF012318">
    <property type="entry name" value="UCP012318"/>
    <property type="match status" value="1"/>
</dbReference>
<evidence type="ECO:0000313" key="1">
    <source>
        <dbReference type="EMBL" id="CAA6829462.1"/>
    </source>
</evidence>
<sequence length="276" mass="31526">MTRSVYDAAYACLMQVDIETKLRDTKQLYEDWQAGELSRQSDAMPVQAIPVPGRPEKPELVHPKKVKHRKLSSAAGRMGLLHAVAHIEFNAINLALDAAYRFRDMPDEYYADWLKVAAEEAYHFGLMRDRMALLDGAYGDMPAHNGLWEQACKTDHDVLVRMALVPRVLEARGLDVTPPMIEKLRVVGDEETIAVLEIILRDEIGHVRIGSHWYRYCCEQVGVEPEAHFRQLIRDVMKAPLRGPFYDEGRLLAGFSAEEMEQLRLLEENWVAEVRG</sequence>
<dbReference type="PANTHER" id="PTHR42782">
    <property type="entry name" value="SI:CH73-314G15.3"/>
    <property type="match status" value="1"/>
</dbReference>
<organism evidence="1">
    <name type="scientific">uncultured Thiotrichaceae bacterium</name>
    <dbReference type="NCBI Taxonomy" id="298394"/>
    <lineage>
        <taxon>Bacteria</taxon>
        <taxon>Pseudomonadati</taxon>
        <taxon>Pseudomonadota</taxon>
        <taxon>Gammaproteobacteria</taxon>
        <taxon>Thiotrichales</taxon>
        <taxon>Thiotrichaceae</taxon>
        <taxon>environmental samples</taxon>
    </lineage>
</organism>
<dbReference type="InterPro" id="IPR007402">
    <property type="entry name" value="DUF455"/>
</dbReference>
<name>A0A6S6UKB8_9GAMM</name>